<name>A0A4Y7XBA3_9GAMM</name>
<dbReference type="Proteomes" id="UP000297834">
    <property type="component" value="Unassembled WGS sequence"/>
</dbReference>
<dbReference type="InterPro" id="IPR000835">
    <property type="entry name" value="HTH_MarR-typ"/>
</dbReference>
<dbReference type="Gene3D" id="1.10.10.10">
    <property type="entry name" value="Winged helix-like DNA-binding domain superfamily/Winged helix DNA-binding domain"/>
    <property type="match status" value="1"/>
</dbReference>
<dbReference type="EMBL" id="SNTY01000036">
    <property type="protein sequence ID" value="TEU25591.1"/>
    <property type="molecule type" value="Genomic_DNA"/>
</dbReference>
<organism evidence="2 3">
    <name type="scientific">Alkanindiges illinoisensis</name>
    <dbReference type="NCBI Taxonomy" id="197183"/>
    <lineage>
        <taxon>Bacteria</taxon>
        <taxon>Pseudomonadati</taxon>
        <taxon>Pseudomonadota</taxon>
        <taxon>Gammaproteobacteria</taxon>
        <taxon>Moraxellales</taxon>
        <taxon>Moraxellaceae</taxon>
        <taxon>Alkanindiges</taxon>
    </lineage>
</organism>
<evidence type="ECO:0000313" key="2">
    <source>
        <dbReference type="EMBL" id="TEU25591.1"/>
    </source>
</evidence>
<protein>
    <submittedName>
        <fullName evidence="2">MarR family transcriptional regulator</fullName>
    </submittedName>
</protein>
<evidence type="ECO:0000259" key="1">
    <source>
        <dbReference type="PROSITE" id="PS50995"/>
    </source>
</evidence>
<sequence>MRQKPFFIFLLNSSQRRLQRWIESHRKPDFQVSAAQAGVLFVLEKQDGALAGDIAQTLDLVPSAVSGLIDRMQRQQLLERKKCPEDGRATRLWLTPLGRDQLTLFKAQLMALNLRLTQGFTSDELAIVERWLHHIRQEFQD</sequence>
<dbReference type="InterPro" id="IPR039422">
    <property type="entry name" value="MarR/SlyA-like"/>
</dbReference>
<accession>A0A4Y7XBA3</accession>
<evidence type="ECO:0000313" key="3">
    <source>
        <dbReference type="Proteomes" id="UP000297834"/>
    </source>
</evidence>
<dbReference type="SMART" id="SM00347">
    <property type="entry name" value="HTH_MARR"/>
    <property type="match status" value="1"/>
</dbReference>
<keyword evidence="3" id="KW-1185">Reference proteome</keyword>
<dbReference type="PANTHER" id="PTHR33164:SF107">
    <property type="entry name" value="TRANSCRIPTIONAL REGULATORY PROTEIN"/>
    <property type="match status" value="1"/>
</dbReference>
<dbReference type="PANTHER" id="PTHR33164">
    <property type="entry name" value="TRANSCRIPTIONAL REGULATOR, MARR FAMILY"/>
    <property type="match status" value="1"/>
</dbReference>
<dbReference type="RefSeq" id="WP_134244741.1">
    <property type="nucleotide sequence ID" value="NZ_SNTY01000036.1"/>
</dbReference>
<feature type="domain" description="HTH marR-type" evidence="1">
    <location>
        <begin position="4"/>
        <end position="137"/>
    </location>
</feature>
<dbReference type="InterPro" id="IPR036390">
    <property type="entry name" value="WH_DNA-bd_sf"/>
</dbReference>
<comment type="caution">
    <text evidence="2">The sequence shown here is derived from an EMBL/GenBank/DDBJ whole genome shotgun (WGS) entry which is preliminary data.</text>
</comment>
<gene>
    <name evidence="2" type="ORF">E2B99_09515</name>
</gene>
<dbReference type="OrthoDB" id="8684664at2"/>
<dbReference type="GO" id="GO:0003700">
    <property type="term" value="F:DNA-binding transcription factor activity"/>
    <property type="evidence" value="ECO:0007669"/>
    <property type="project" value="InterPro"/>
</dbReference>
<dbReference type="PROSITE" id="PS50995">
    <property type="entry name" value="HTH_MARR_2"/>
    <property type="match status" value="1"/>
</dbReference>
<dbReference type="AlphaFoldDB" id="A0A4Y7XBA3"/>
<dbReference type="STRING" id="1120977.GCA_000619845_02163"/>
<proteinExistence type="predicted"/>
<dbReference type="Pfam" id="PF12802">
    <property type="entry name" value="MarR_2"/>
    <property type="match status" value="1"/>
</dbReference>
<dbReference type="InterPro" id="IPR036388">
    <property type="entry name" value="WH-like_DNA-bd_sf"/>
</dbReference>
<reference evidence="2 3" key="1">
    <citation type="submission" date="2019-03" db="EMBL/GenBank/DDBJ databases">
        <title>Alkanindiges illinoisensis: a potential pathogenic isolated from ascites of a gastric cancer patient with abdominal metastasis.</title>
        <authorList>
            <person name="Hu X."/>
            <person name="Yang B."/>
            <person name="Yan X."/>
            <person name="Lin L."/>
            <person name="Zhao H."/>
            <person name="Zhou F."/>
            <person name="Su B."/>
            <person name="Chen J."/>
            <person name="Rui Y."/>
            <person name="Wang Q."/>
            <person name="Zheng L."/>
        </authorList>
    </citation>
    <scope>NUCLEOTIDE SEQUENCE [LARGE SCALE GENOMIC DNA]</scope>
    <source>
        <strain evidence="2 3">NFYY 23406</strain>
    </source>
</reference>
<dbReference type="SUPFAM" id="SSF46785">
    <property type="entry name" value="Winged helix' DNA-binding domain"/>
    <property type="match status" value="1"/>
</dbReference>
<dbReference type="GO" id="GO:0006950">
    <property type="term" value="P:response to stress"/>
    <property type="evidence" value="ECO:0007669"/>
    <property type="project" value="TreeGrafter"/>
</dbReference>